<dbReference type="RefSeq" id="WP_231335478.1">
    <property type="nucleotide sequence ID" value="NZ_CP059572.1"/>
</dbReference>
<keyword evidence="3" id="KW-1185">Reference proteome</keyword>
<organism evidence="2 3">
    <name type="scientific">Actinomadura graeca</name>
    <dbReference type="NCBI Taxonomy" id="2750812"/>
    <lineage>
        <taxon>Bacteria</taxon>
        <taxon>Bacillati</taxon>
        <taxon>Actinomycetota</taxon>
        <taxon>Actinomycetes</taxon>
        <taxon>Streptosporangiales</taxon>
        <taxon>Thermomonosporaceae</taxon>
        <taxon>Actinomadura</taxon>
    </lineage>
</organism>
<evidence type="ECO:0000259" key="1">
    <source>
        <dbReference type="Pfam" id="PF12973"/>
    </source>
</evidence>
<dbReference type="InterPro" id="IPR025979">
    <property type="entry name" value="ChrR-like_cupin_dom"/>
</dbReference>
<sequence length="114" mass="12610">MAKPEHEFFPAEKVGFTPCAGDVPELTERILAADAGGGVATRMLRFEPGTDTTPNGVQAHDFWEEVYILEGSITDLRLGETFTAGMYACRPPGMEHGPWRSEDGCLTFEVRYRV</sequence>
<dbReference type="EMBL" id="CP059572">
    <property type="protein sequence ID" value="QXJ22259.1"/>
    <property type="molecule type" value="Genomic_DNA"/>
</dbReference>
<dbReference type="Proteomes" id="UP001049518">
    <property type="component" value="Chromosome"/>
</dbReference>
<dbReference type="InterPro" id="IPR011051">
    <property type="entry name" value="RmlC_Cupin_sf"/>
</dbReference>
<dbReference type="Pfam" id="PF12973">
    <property type="entry name" value="Cupin_7"/>
    <property type="match status" value="1"/>
</dbReference>
<accession>A0ABX8QTX1</accession>
<name>A0ABX8QTX1_9ACTN</name>
<evidence type="ECO:0000313" key="2">
    <source>
        <dbReference type="EMBL" id="QXJ22259.1"/>
    </source>
</evidence>
<protein>
    <submittedName>
        <fullName evidence="2">Cupin domain-containing protein</fullName>
    </submittedName>
</protein>
<evidence type="ECO:0000313" key="3">
    <source>
        <dbReference type="Proteomes" id="UP001049518"/>
    </source>
</evidence>
<gene>
    <name evidence="2" type="ORF">AGRA3207_003234</name>
</gene>
<dbReference type="Gene3D" id="2.60.120.10">
    <property type="entry name" value="Jelly Rolls"/>
    <property type="match status" value="1"/>
</dbReference>
<feature type="domain" description="ChrR-like cupin" evidence="1">
    <location>
        <begin position="25"/>
        <end position="108"/>
    </location>
</feature>
<dbReference type="InterPro" id="IPR014710">
    <property type="entry name" value="RmlC-like_jellyroll"/>
</dbReference>
<dbReference type="SUPFAM" id="SSF51182">
    <property type="entry name" value="RmlC-like cupins"/>
    <property type="match status" value="1"/>
</dbReference>
<reference evidence="2" key="1">
    <citation type="submission" date="2020-07" db="EMBL/GenBank/DDBJ databases">
        <authorList>
            <person name="Tarantini F.S."/>
            <person name="Hong K.W."/>
            <person name="Chan K.G."/>
        </authorList>
    </citation>
    <scope>NUCLEOTIDE SEQUENCE</scope>
    <source>
        <strain evidence="2">32-07</strain>
    </source>
</reference>
<proteinExistence type="predicted"/>